<feature type="domain" description="DUF4346" evidence="2">
    <location>
        <begin position="176"/>
        <end position="257"/>
    </location>
</feature>
<evidence type="ECO:0000313" key="3">
    <source>
        <dbReference type="EMBL" id="GAI34447.1"/>
    </source>
</evidence>
<protein>
    <recommendedName>
        <fullName evidence="2">DUF4346 domain-containing protein</fullName>
    </recommendedName>
</protein>
<dbReference type="AlphaFoldDB" id="X1MS20"/>
<dbReference type="InterPro" id="IPR030688">
    <property type="entry name" value="MeTrfase_MtrA/MtxA"/>
</dbReference>
<dbReference type="Pfam" id="PF04208">
    <property type="entry name" value="MtrA"/>
    <property type="match status" value="1"/>
</dbReference>
<name>X1MS20_9ZZZZ</name>
<proteinExistence type="predicted"/>
<feature type="non-terminal residue" evidence="3">
    <location>
        <position position="1"/>
    </location>
</feature>
<feature type="non-terminal residue" evidence="3">
    <location>
        <position position="257"/>
    </location>
</feature>
<comment type="caution">
    <text evidence="3">The sequence shown here is derived from an EMBL/GenBank/DDBJ whole genome shotgun (WGS) entry which is preliminary data.</text>
</comment>
<gene>
    <name evidence="3" type="ORF">S06H3_47474</name>
</gene>
<reference evidence="3" key="1">
    <citation type="journal article" date="2014" name="Front. Microbiol.">
        <title>High frequency of phylogenetically diverse reductive dehalogenase-homologous genes in deep subseafloor sedimentary metagenomes.</title>
        <authorList>
            <person name="Kawai M."/>
            <person name="Futagami T."/>
            <person name="Toyoda A."/>
            <person name="Takaki Y."/>
            <person name="Nishi S."/>
            <person name="Hori S."/>
            <person name="Arai W."/>
            <person name="Tsubouchi T."/>
            <person name="Morono Y."/>
            <person name="Uchiyama I."/>
            <person name="Ito T."/>
            <person name="Fujiyama A."/>
            <person name="Inagaki F."/>
            <person name="Takami H."/>
        </authorList>
    </citation>
    <scope>NUCLEOTIDE SEQUENCE</scope>
    <source>
        <strain evidence="3">Expedition CK06-06</strain>
    </source>
</reference>
<sequence>DLKNWPPVEGRYVLGNKKSSIAICTNATVEGIKVDMEKVAIIGKCVTENIGIEKIIQNIVSNPSVRYLILCGKPSKGHFVAQAIESLIKNGVDEEKRITGAKGNMPYLKSITGELIDRFRKQITPINLMGEIDSQRIRGVIDELLSKGKEGFKAGAIKIKQIKEIEAHPCPDWIPDPKGFFVISIDRKRNKLLIEHYRDNKLKNKIIGDSAEDICKTIASLDLIGDFEQKSEHSMYLARELQKAEFALRNNSNYEQD</sequence>
<accession>X1MS20</accession>
<evidence type="ECO:0000256" key="1">
    <source>
        <dbReference type="ARBA" id="ARBA00022679"/>
    </source>
</evidence>
<dbReference type="EMBL" id="BARV01029822">
    <property type="protein sequence ID" value="GAI34447.1"/>
    <property type="molecule type" value="Genomic_DNA"/>
</dbReference>
<evidence type="ECO:0000259" key="2">
    <source>
        <dbReference type="Pfam" id="PF14251"/>
    </source>
</evidence>
<organism evidence="3">
    <name type="scientific">marine sediment metagenome</name>
    <dbReference type="NCBI Taxonomy" id="412755"/>
    <lineage>
        <taxon>unclassified sequences</taxon>
        <taxon>metagenomes</taxon>
        <taxon>ecological metagenomes</taxon>
    </lineage>
</organism>
<dbReference type="Pfam" id="PF14251">
    <property type="entry name" value="PterinBD-DUF4346"/>
    <property type="match status" value="1"/>
</dbReference>
<dbReference type="InterPro" id="IPR025595">
    <property type="entry name" value="PterinBD-DUF4346"/>
</dbReference>
<dbReference type="GO" id="GO:0016740">
    <property type="term" value="F:transferase activity"/>
    <property type="evidence" value="ECO:0007669"/>
    <property type="project" value="UniProtKB-KW"/>
</dbReference>
<keyword evidence="1" id="KW-0808">Transferase</keyword>